<dbReference type="PANTHER" id="PTHR33991">
    <property type="entry name" value="DNA REPAIR PROTEIN RECO"/>
    <property type="match status" value="1"/>
</dbReference>
<dbReference type="OrthoDB" id="9812244at2"/>
<gene>
    <name evidence="8" type="primary">recO</name>
    <name evidence="10" type="ORF">CXF48_01785</name>
</gene>
<reference evidence="10 11" key="1">
    <citation type="submission" date="2018-01" db="EMBL/GenBank/DDBJ databases">
        <title>Twenty Corynebacterium bovis Genomes.</title>
        <authorList>
            <person name="Gulvik C.A."/>
        </authorList>
    </citation>
    <scope>NUCLEOTIDE SEQUENCE [LARGE SCALE GENOMIC DNA]</scope>
    <source>
        <strain evidence="10 11">F6900</strain>
    </source>
</reference>
<dbReference type="InterPro" id="IPR003717">
    <property type="entry name" value="RecO"/>
</dbReference>
<comment type="caution">
    <text evidence="10">The sequence shown here is derived from an EMBL/GenBank/DDBJ whole genome shotgun (WGS) entry which is preliminary data.</text>
</comment>
<keyword evidence="5 8" id="KW-0233">DNA recombination</keyword>
<dbReference type="Pfam" id="PF11967">
    <property type="entry name" value="RecO_N"/>
    <property type="match status" value="1"/>
</dbReference>
<evidence type="ECO:0000256" key="6">
    <source>
        <dbReference type="ARBA" id="ARBA00023204"/>
    </source>
</evidence>
<dbReference type="InterPro" id="IPR022572">
    <property type="entry name" value="DNA_rep/recomb_RecO_N"/>
</dbReference>
<proteinExistence type="inferred from homology"/>
<name>A0A3R8QI03_9CORY</name>
<dbReference type="InterPro" id="IPR012340">
    <property type="entry name" value="NA-bd_OB-fold"/>
</dbReference>
<dbReference type="InterPro" id="IPR042242">
    <property type="entry name" value="RecO_C"/>
</dbReference>
<keyword evidence="4 8" id="KW-0227">DNA damage</keyword>
<evidence type="ECO:0000256" key="1">
    <source>
        <dbReference type="ARBA" id="ARBA00003065"/>
    </source>
</evidence>
<organism evidence="10 11">
    <name type="scientific">Corynebacterium bovis</name>
    <dbReference type="NCBI Taxonomy" id="36808"/>
    <lineage>
        <taxon>Bacteria</taxon>
        <taxon>Bacillati</taxon>
        <taxon>Actinomycetota</taxon>
        <taxon>Actinomycetes</taxon>
        <taxon>Mycobacteriales</taxon>
        <taxon>Corynebacteriaceae</taxon>
        <taxon>Corynebacterium</taxon>
    </lineage>
</organism>
<evidence type="ECO:0000313" key="11">
    <source>
        <dbReference type="Proteomes" id="UP000276526"/>
    </source>
</evidence>
<dbReference type="GO" id="GO:0006310">
    <property type="term" value="P:DNA recombination"/>
    <property type="evidence" value="ECO:0007669"/>
    <property type="project" value="UniProtKB-UniRule"/>
</dbReference>
<dbReference type="HAMAP" id="MF_00201">
    <property type="entry name" value="RecO"/>
    <property type="match status" value="1"/>
</dbReference>
<feature type="domain" description="DNA replication/recombination mediator RecO N-terminal" evidence="9">
    <location>
        <begin position="10"/>
        <end position="85"/>
    </location>
</feature>
<sequence length="253" mass="27078">MSRRGSRPSFRDEAFVVRTHKLGEADLVIVLLTRNHGTVRGVAKGVRKPNSRFGSRLDRFCRVDVQLYPGRDLASITDAATVATYAPQIVADVDRYYAATAALEVAQVTAGEDGGEIFDLLDAALADIAGVRPAAHPLPPRTLVDRFVLHALTVAGWAPSLVDCAQCGKRGPHRAFHPLAGGAVCTVCRPPGSLTPPPAAVRALWWLAHGRDEELSRLAESGDGADILGTAHDLLVAHVRQQVERPFSAYAAV</sequence>
<evidence type="ECO:0000256" key="8">
    <source>
        <dbReference type="HAMAP-Rule" id="MF_00201"/>
    </source>
</evidence>
<dbReference type="Pfam" id="PF02565">
    <property type="entry name" value="RecO_C"/>
    <property type="match status" value="1"/>
</dbReference>
<protein>
    <recommendedName>
        <fullName evidence="3 8">DNA repair protein RecO</fullName>
    </recommendedName>
    <alternativeName>
        <fullName evidence="7 8">Recombination protein O</fullName>
    </alternativeName>
</protein>
<evidence type="ECO:0000259" key="9">
    <source>
        <dbReference type="Pfam" id="PF11967"/>
    </source>
</evidence>
<dbReference type="NCBIfam" id="TIGR00613">
    <property type="entry name" value="reco"/>
    <property type="match status" value="1"/>
</dbReference>
<dbReference type="Gene3D" id="2.40.50.140">
    <property type="entry name" value="Nucleic acid-binding proteins"/>
    <property type="match status" value="1"/>
</dbReference>
<dbReference type="SUPFAM" id="SSF50249">
    <property type="entry name" value="Nucleic acid-binding proteins"/>
    <property type="match status" value="1"/>
</dbReference>
<dbReference type="GO" id="GO:0006302">
    <property type="term" value="P:double-strand break repair"/>
    <property type="evidence" value="ECO:0007669"/>
    <property type="project" value="TreeGrafter"/>
</dbReference>
<dbReference type="Proteomes" id="UP000276526">
    <property type="component" value="Unassembled WGS sequence"/>
</dbReference>
<dbReference type="InterPro" id="IPR037278">
    <property type="entry name" value="ARFGAP/RecO"/>
</dbReference>
<dbReference type="EMBL" id="PQNK01000002">
    <property type="protein sequence ID" value="RRO87664.1"/>
    <property type="molecule type" value="Genomic_DNA"/>
</dbReference>
<dbReference type="SUPFAM" id="SSF57863">
    <property type="entry name" value="ArfGap/RecO-like zinc finger"/>
    <property type="match status" value="1"/>
</dbReference>
<evidence type="ECO:0000256" key="4">
    <source>
        <dbReference type="ARBA" id="ARBA00022763"/>
    </source>
</evidence>
<dbReference type="GeneID" id="60808501"/>
<dbReference type="PANTHER" id="PTHR33991:SF1">
    <property type="entry name" value="DNA REPAIR PROTEIN RECO"/>
    <property type="match status" value="1"/>
</dbReference>
<evidence type="ECO:0000256" key="5">
    <source>
        <dbReference type="ARBA" id="ARBA00023172"/>
    </source>
</evidence>
<evidence type="ECO:0000256" key="2">
    <source>
        <dbReference type="ARBA" id="ARBA00007452"/>
    </source>
</evidence>
<comment type="function">
    <text evidence="1 8">Involved in DNA repair and RecF pathway recombination.</text>
</comment>
<dbReference type="AlphaFoldDB" id="A0A3R8QI03"/>
<evidence type="ECO:0000256" key="7">
    <source>
        <dbReference type="ARBA" id="ARBA00033409"/>
    </source>
</evidence>
<dbReference type="Gene3D" id="1.20.1440.120">
    <property type="entry name" value="Recombination protein O, C-terminal domain"/>
    <property type="match status" value="1"/>
</dbReference>
<evidence type="ECO:0000256" key="3">
    <source>
        <dbReference type="ARBA" id="ARBA00021310"/>
    </source>
</evidence>
<comment type="similarity">
    <text evidence="2 8">Belongs to the RecO family.</text>
</comment>
<keyword evidence="6 8" id="KW-0234">DNA repair</keyword>
<dbReference type="RefSeq" id="WP_010268469.1">
    <property type="nucleotide sequence ID" value="NZ_CP066067.1"/>
</dbReference>
<dbReference type="GO" id="GO:0043590">
    <property type="term" value="C:bacterial nucleoid"/>
    <property type="evidence" value="ECO:0007669"/>
    <property type="project" value="TreeGrafter"/>
</dbReference>
<evidence type="ECO:0000313" key="10">
    <source>
        <dbReference type="EMBL" id="RRO87664.1"/>
    </source>
</evidence>
<accession>A0A3R8QI03</accession>